<evidence type="ECO:0000256" key="1">
    <source>
        <dbReference type="SAM" id="MobiDB-lite"/>
    </source>
</evidence>
<dbReference type="AlphaFoldDB" id="A0A926S633"/>
<dbReference type="RefSeq" id="WP_190291875.1">
    <property type="nucleotide sequence ID" value="NZ_JABFCZ010000013.1"/>
</dbReference>
<accession>A0A926S633</accession>
<evidence type="ECO:0000256" key="2">
    <source>
        <dbReference type="SAM" id="Phobius"/>
    </source>
</evidence>
<feature type="transmembrane region" description="Helical" evidence="2">
    <location>
        <begin position="100"/>
        <end position="118"/>
    </location>
</feature>
<feature type="region of interest" description="Disordered" evidence="1">
    <location>
        <begin position="153"/>
        <end position="180"/>
    </location>
</feature>
<reference evidence="3" key="1">
    <citation type="submission" date="2020-05" db="EMBL/GenBank/DDBJ databases">
        <title>Identification of trans-AT polyketide cluster in two marine bacteria, producers of a novel glutaramide-containing polyketide sesbanimide D and analogs.</title>
        <authorList>
            <person name="Kacar D."/>
            <person name="Rodriguez P."/>
            <person name="Canedo L."/>
            <person name="Gonzalez E."/>
            <person name="Galan B."/>
            <person name="De La Calle F."/>
            <person name="Garcia J.L."/>
        </authorList>
    </citation>
    <scope>NUCLEOTIDE SEQUENCE</scope>
    <source>
        <strain evidence="3">PHM038</strain>
    </source>
</reference>
<organism evidence="3 4">
    <name type="scientific">Roseibium aggregatum</name>
    <dbReference type="NCBI Taxonomy" id="187304"/>
    <lineage>
        <taxon>Bacteria</taxon>
        <taxon>Pseudomonadati</taxon>
        <taxon>Pseudomonadota</taxon>
        <taxon>Alphaproteobacteria</taxon>
        <taxon>Hyphomicrobiales</taxon>
        <taxon>Stappiaceae</taxon>
        <taxon>Roseibium</taxon>
    </lineage>
</organism>
<keyword evidence="2" id="KW-0812">Transmembrane</keyword>
<dbReference type="Proteomes" id="UP000598467">
    <property type="component" value="Unassembled WGS sequence"/>
</dbReference>
<evidence type="ECO:0000313" key="3">
    <source>
        <dbReference type="EMBL" id="MBD1547116.1"/>
    </source>
</evidence>
<name>A0A926S633_9HYPH</name>
<feature type="transmembrane region" description="Helical" evidence="2">
    <location>
        <begin position="130"/>
        <end position="148"/>
    </location>
</feature>
<keyword evidence="2" id="KW-0472">Membrane</keyword>
<dbReference type="EMBL" id="JABFCZ010000013">
    <property type="protein sequence ID" value="MBD1547116.1"/>
    <property type="molecule type" value="Genomic_DNA"/>
</dbReference>
<comment type="caution">
    <text evidence="3">The sequence shown here is derived from an EMBL/GenBank/DDBJ whole genome shotgun (WGS) entry which is preliminary data.</text>
</comment>
<feature type="compositionally biased region" description="Gly residues" evidence="1">
    <location>
        <begin position="159"/>
        <end position="180"/>
    </location>
</feature>
<protein>
    <submittedName>
        <fullName evidence="3">Uncharacterized protein</fullName>
    </submittedName>
</protein>
<keyword evidence="2" id="KW-1133">Transmembrane helix</keyword>
<feature type="transmembrane region" description="Helical" evidence="2">
    <location>
        <begin position="18"/>
        <end position="39"/>
    </location>
</feature>
<evidence type="ECO:0000313" key="4">
    <source>
        <dbReference type="Proteomes" id="UP000598467"/>
    </source>
</evidence>
<gene>
    <name evidence="3" type="ORF">HK439_12660</name>
</gene>
<proteinExistence type="predicted"/>
<feature type="transmembrane region" description="Helical" evidence="2">
    <location>
        <begin position="46"/>
        <end position="69"/>
    </location>
</feature>
<sequence>MSNGSQPNRNPTGLRGDAILFTFAFVFAIVAISAAAFHYQVKPKDIAVLGFIAFSIIILAFAAAVLWQLATGTIKLGGLISEPLQPGESGPYGKASLSRFQFLIFTFVIAGLFLMLCIETGGFVEIPPNVLGLLGISGGGFIVSKAVGLPKQDNQSNAGGQGAGGQGAGGQGGDQGGGQS</sequence>